<feature type="signal peptide" evidence="1">
    <location>
        <begin position="1"/>
        <end position="15"/>
    </location>
</feature>
<accession>A0AAN4ZQC3</accession>
<protein>
    <submittedName>
        <fullName evidence="2">Uncharacterized protein</fullName>
    </submittedName>
</protein>
<feature type="non-terminal residue" evidence="2">
    <location>
        <position position="74"/>
    </location>
</feature>
<reference evidence="3" key="1">
    <citation type="submission" date="2022-10" db="EMBL/GenBank/DDBJ databases">
        <title>Genome assembly of Pristionchus species.</title>
        <authorList>
            <person name="Yoshida K."/>
            <person name="Sommer R.J."/>
        </authorList>
    </citation>
    <scope>NUCLEOTIDE SEQUENCE [LARGE SCALE GENOMIC DNA]</scope>
    <source>
        <strain evidence="3">RS5460</strain>
    </source>
</reference>
<proteinExistence type="predicted"/>
<keyword evidence="1" id="KW-0732">Signal</keyword>
<evidence type="ECO:0000313" key="3">
    <source>
        <dbReference type="Proteomes" id="UP001328107"/>
    </source>
</evidence>
<dbReference type="Proteomes" id="UP001328107">
    <property type="component" value="Unassembled WGS sequence"/>
</dbReference>
<dbReference type="AlphaFoldDB" id="A0AAN4ZQC3"/>
<evidence type="ECO:0000256" key="1">
    <source>
        <dbReference type="SAM" id="SignalP"/>
    </source>
</evidence>
<name>A0AAN4ZQC3_9BILA</name>
<feature type="non-terminal residue" evidence="2">
    <location>
        <position position="1"/>
    </location>
</feature>
<evidence type="ECO:0000313" key="2">
    <source>
        <dbReference type="EMBL" id="GMR41235.1"/>
    </source>
</evidence>
<keyword evidence="3" id="KW-1185">Reference proteome</keyword>
<gene>
    <name evidence="2" type="ORF">PMAYCL1PPCAC_11430</name>
</gene>
<dbReference type="EMBL" id="BTRK01000003">
    <property type="protein sequence ID" value="GMR41235.1"/>
    <property type="molecule type" value="Genomic_DNA"/>
</dbReference>
<feature type="chain" id="PRO_5042885337" evidence="1">
    <location>
        <begin position="16"/>
        <end position="74"/>
    </location>
</feature>
<organism evidence="2 3">
    <name type="scientific">Pristionchus mayeri</name>
    <dbReference type="NCBI Taxonomy" id="1317129"/>
    <lineage>
        <taxon>Eukaryota</taxon>
        <taxon>Metazoa</taxon>
        <taxon>Ecdysozoa</taxon>
        <taxon>Nematoda</taxon>
        <taxon>Chromadorea</taxon>
        <taxon>Rhabditida</taxon>
        <taxon>Rhabditina</taxon>
        <taxon>Diplogasteromorpha</taxon>
        <taxon>Diplogasteroidea</taxon>
        <taxon>Neodiplogasteridae</taxon>
        <taxon>Pristionchus</taxon>
    </lineage>
</organism>
<comment type="caution">
    <text evidence="2">The sequence shown here is derived from an EMBL/GenBank/DDBJ whole genome shotgun (WGS) entry which is preliminary data.</text>
</comment>
<sequence>SSIAVVCLVLNLATAVILFKALQEAQRIPEMMEKYRLSMHWLSRTAIRHSIGPNAKKILLDFIEKEEKEKKEKR</sequence>